<dbReference type="Proteomes" id="UP001150581">
    <property type="component" value="Unassembled WGS sequence"/>
</dbReference>
<reference evidence="1" key="1">
    <citation type="submission" date="2022-07" db="EMBL/GenBank/DDBJ databases">
        <title>Phylogenomic reconstructions and comparative analyses of Kickxellomycotina fungi.</title>
        <authorList>
            <person name="Reynolds N.K."/>
            <person name="Stajich J.E."/>
            <person name="Barry K."/>
            <person name="Grigoriev I.V."/>
            <person name="Crous P."/>
            <person name="Smith M.E."/>
        </authorList>
    </citation>
    <scope>NUCLEOTIDE SEQUENCE</scope>
    <source>
        <strain evidence="1">Benny 63K</strain>
    </source>
</reference>
<dbReference type="EC" id="2.7.7.7" evidence="1"/>
<comment type="caution">
    <text evidence="1">The sequence shown here is derived from an EMBL/GenBank/DDBJ whole genome shotgun (WGS) entry which is preliminary data.</text>
</comment>
<proteinExistence type="predicted"/>
<feature type="non-terminal residue" evidence="1">
    <location>
        <position position="655"/>
    </location>
</feature>
<keyword evidence="1" id="KW-0548">Nucleotidyltransferase</keyword>
<keyword evidence="2" id="KW-1185">Reference proteome</keyword>
<keyword evidence="1" id="KW-0808">Transferase</keyword>
<accession>A0ACC1I0M9</accession>
<dbReference type="EMBL" id="JANBPG010002700">
    <property type="protein sequence ID" value="KAJ1884909.1"/>
    <property type="molecule type" value="Genomic_DNA"/>
</dbReference>
<evidence type="ECO:0000313" key="1">
    <source>
        <dbReference type="EMBL" id="KAJ1884909.1"/>
    </source>
</evidence>
<evidence type="ECO:0000313" key="2">
    <source>
        <dbReference type="Proteomes" id="UP001150581"/>
    </source>
</evidence>
<sequence>MSSADNDSAGCGSTSQISQKRSNDFNVSSQAPSTQAMQNKRAKLNRAKMQTGDIVMGDVLNMQLPEDFSKVLEKLHCTETHIADPKTTWPRPEAPKLDTKTTKLMFQQMEIDEEFVPSQNAVVARLFGVTDEGHSVVCFVQGFYPYFYCPAPNGFKEENIPEVIAELNRLAQQNGPAGGGNSNGLGAVVDIEMCMKEPLFGFHDNVKAPFFKIIVRNPKLVRPMSQVVKRGFNVHGVGQYAGMPYESNLEYTVRFMVDTDIVGASWVELPAGKYSVRSHNTTFCQYEVGIHYKDLIAHEPVGEWSKTAPLRILSVDIECAGRAGIFPEAKLDPVIQIASVVTLQGQKHPFIRNVLTLDTCAPIPGVHIMSFQNEADMLVQWAQFVQTCDPDIVIGYNTTDFDLPYLLDRAEALKANSFPFLGRMRDVSTKVGSSHFSSKAFGSRDSKSINLEGRVQFDVLAAMRREYKLRSFSLNAVSAKFLGEQKEDVPYSIITDLQNESPETRRRLAVYCLKDAFLPQRLVDKLMFLVNSMEMARVTGVPFNYLITRGQQIKVVSQLFRHSSRQDLVVPVIESQGSSDQYEGATVIEPKRGYYDTPIATLDFASLYPSIMLAKNLCYTTLLNRQTIERLGLVKDVDYVMTPTNDCFVKSTKRV</sequence>
<protein>
    <submittedName>
        <fullName evidence="1">DNA-directed DNA polymerase delta</fullName>
        <ecNumber evidence="1">2.7.7.7</ecNumber>
    </submittedName>
</protein>
<keyword evidence="1" id="KW-0239">DNA-directed DNA polymerase</keyword>
<name>A0ACC1I0M9_9FUNG</name>
<gene>
    <name evidence="1" type="primary">POL3_4</name>
    <name evidence="1" type="ORF">LPJ66_010381</name>
</gene>
<organism evidence="1 2">
    <name type="scientific">Kickxella alabastrina</name>
    <dbReference type="NCBI Taxonomy" id="61397"/>
    <lineage>
        <taxon>Eukaryota</taxon>
        <taxon>Fungi</taxon>
        <taxon>Fungi incertae sedis</taxon>
        <taxon>Zoopagomycota</taxon>
        <taxon>Kickxellomycotina</taxon>
        <taxon>Kickxellomycetes</taxon>
        <taxon>Kickxellales</taxon>
        <taxon>Kickxellaceae</taxon>
        <taxon>Kickxella</taxon>
    </lineage>
</organism>